<comment type="caution">
    <text evidence="1">The sequence shown here is derived from an EMBL/GenBank/DDBJ whole genome shotgun (WGS) entry which is preliminary data.</text>
</comment>
<reference evidence="1" key="1">
    <citation type="submission" date="2021-06" db="EMBL/GenBank/DDBJ databases">
        <authorList>
            <person name="Kallberg Y."/>
            <person name="Tangrot J."/>
            <person name="Rosling A."/>
        </authorList>
    </citation>
    <scope>NUCLEOTIDE SEQUENCE</scope>
    <source>
        <strain evidence="1">CL551</strain>
    </source>
</reference>
<dbReference type="Proteomes" id="UP000789342">
    <property type="component" value="Unassembled WGS sequence"/>
</dbReference>
<name>A0A9N9GMA4_9GLOM</name>
<dbReference type="AlphaFoldDB" id="A0A9N9GMA4"/>
<evidence type="ECO:0000313" key="1">
    <source>
        <dbReference type="EMBL" id="CAG8620840.1"/>
    </source>
</evidence>
<dbReference type="EMBL" id="CAJVPV010007582">
    <property type="protein sequence ID" value="CAG8620840.1"/>
    <property type="molecule type" value="Genomic_DNA"/>
</dbReference>
<protein>
    <submittedName>
        <fullName evidence="1">18642_t:CDS:1</fullName>
    </submittedName>
</protein>
<gene>
    <name evidence="1" type="ORF">AMORRO_LOCUS8654</name>
</gene>
<keyword evidence="2" id="KW-1185">Reference proteome</keyword>
<dbReference type="Gene3D" id="2.80.10.50">
    <property type="match status" value="1"/>
</dbReference>
<accession>A0A9N9GMA4</accession>
<evidence type="ECO:0000313" key="2">
    <source>
        <dbReference type="Proteomes" id="UP000789342"/>
    </source>
</evidence>
<organism evidence="1 2">
    <name type="scientific">Acaulospora morrowiae</name>
    <dbReference type="NCBI Taxonomy" id="94023"/>
    <lineage>
        <taxon>Eukaryota</taxon>
        <taxon>Fungi</taxon>
        <taxon>Fungi incertae sedis</taxon>
        <taxon>Mucoromycota</taxon>
        <taxon>Glomeromycotina</taxon>
        <taxon>Glomeromycetes</taxon>
        <taxon>Diversisporales</taxon>
        <taxon>Acaulosporaceae</taxon>
        <taxon>Acaulospora</taxon>
    </lineage>
</organism>
<proteinExistence type="predicted"/>
<dbReference type="SUPFAM" id="SSF50370">
    <property type="entry name" value="Ricin B-like lectins"/>
    <property type="match status" value="1"/>
</dbReference>
<dbReference type="InterPro" id="IPR035992">
    <property type="entry name" value="Ricin_B-like_lectins"/>
</dbReference>
<sequence>MSNIGSSFKIRSENESNQYWTSDNNNHIALINKDENDPNQLWKLISTNTLDVYFIAKYAPGLGRKETCVTWVPSKKSFQLKPQDWADIKQHFRLEQKPNRNTTYIHSEHDKSVYVMHSNNLVGPGNGNTGWVFMAI</sequence>